<proteinExistence type="predicted"/>
<dbReference type="OrthoDB" id="3649275at2759"/>
<feature type="compositionally biased region" description="Basic and acidic residues" evidence="1">
    <location>
        <begin position="53"/>
        <end position="66"/>
    </location>
</feature>
<feature type="compositionally biased region" description="Low complexity" evidence="1">
    <location>
        <begin position="131"/>
        <end position="140"/>
    </location>
</feature>
<evidence type="ECO:0000256" key="1">
    <source>
        <dbReference type="SAM" id="MobiDB-lite"/>
    </source>
</evidence>
<dbReference type="HOGENOM" id="CLU_1116341_0_0_1"/>
<keyword evidence="3" id="KW-1185">Reference proteome</keyword>
<feature type="region of interest" description="Disordered" evidence="1">
    <location>
        <begin position="1"/>
        <end position="74"/>
    </location>
</feature>
<feature type="compositionally biased region" description="Low complexity" evidence="1">
    <location>
        <begin position="182"/>
        <end position="195"/>
    </location>
</feature>
<evidence type="ECO:0000313" key="3">
    <source>
        <dbReference type="Proteomes" id="UP000016931"/>
    </source>
</evidence>
<feature type="compositionally biased region" description="Basic and acidic residues" evidence="1">
    <location>
        <begin position="18"/>
        <end position="35"/>
    </location>
</feature>
<dbReference type="EMBL" id="KB456261">
    <property type="protein sequence ID" value="EMF15513.1"/>
    <property type="molecule type" value="Genomic_DNA"/>
</dbReference>
<organism evidence="2 3">
    <name type="scientific">Sphaerulina musiva (strain SO2202)</name>
    <name type="common">Poplar stem canker fungus</name>
    <name type="synonym">Septoria musiva</name>
    <dbReference type="NCBI Taxonomy" id="692275"/>
    <lineage>
        <taxon>Eukaryota</taxon>
        <taxon>Fungi</taxon>
        <taxon>Dikarya</taxon>
        <taxon>Ascomycota</taxon>
        <taxon>Pezizomycotina</taxon>
        <taxon>Dothideomycetes</taxon>
        <taxon>Dothideomycetidae</taxon>
        <taxon>Mycosphaerellales</taxon>
        <taxon>Mycosphaerellaceae</taxon>
        <taxon>Sphaerulina</taxon>
    </lineage>
</organism>
<feature type="region of interest" description="Disordered" evidence="1">
    <location>
        <begin position="100"/>
        <end position="249"/>
    </location>
</feature>
<reference evidence="2 3" key="1">
    <citation type="journal article" date="2012" name="PLoS Pathog.">
        <title>Diverse lifestyles and strategies of plant pathogenesis encoded in the genomes of eighteen Dothideomycetes fungi.</title>
        <authorList>
            <person name="Ohm R.A."/>
            <person name="Feau N."/>
            <person name="Henrissat B."/>
            <person name="Schoch C.L."/>
            <person name="Horwitz B.A."/>
            <person name="Barry K.W."/>
            <person name="Condon B.J."/>
            <person name="Copeland A.C."/>
            <person name="Dhillon B."/>
            <person name="Glaser F."/>
            <person name="Hesse C.N."/>
            <person name="Kosti I."/>
            <person name="LaButti K."/>
            <person name="Lindquist E.A."/>
            <person name="Lucas S."/>
            <person name="Salamov A.A."/>
            <person name="Bradshaw R.E."/>
            <person name="Ciuffetti L."/>
            <person name="Hamelin R.C."/>
            <person name="Kema G.H.J."/>
            <person name="Lawrence C."/>
            <person name="Scott J.A."/>
            <person name="Spatafora J.W."/>
            <person name="Turgeon B.G."/>
            <person name="de Wit P.J.G.M."/>
            <person name="Zhong S."/>
            <person name="Goodwin S.B."/>
            <person name="Grigoriev I.V."/>
        </authorList>
    </citation>
    <scope>NUCLEOTIDE SEQUENCE [LARGE SCALE GENOMIC DNA]</scope>
    <source>
        <strain evidence="2 3">SO2202</strain>
    </source>
</reference>
<evidence type="ECO:0000313" key="2">
    <source>
        <dbReference type="EMBL" id="EMF15513.1"/>
    </source>
</evidence>
<protein>
    <submittedName>
        <fullName evidence="2">Uncharacterized protein</fullName>
    </submittedName>
</protein>
<gene>
    <name evidence="2" type="ORF">SEPMUDRAFT_114606</name>
</gene>
<name>M3CP08_SPHMS</name>
<accession>M3CP08</accession>
<dbReference type="GeneID" id="27898238"/>
<dbReference type="Proteomes" id="UP000016931">
    <property type="component" value="Unassembled WGS sequence"/>
</dbReference>
<sequence length="249" mass="27907">MSGYPSRRPVSPMGGYYESREVRPDSYEQQRDTSNLRRYGTIRRTNGPPVSHPSERTYPELRRVRQYDGSSRVHQYREEDYGAAGIDVSSYGGGFPPSSYLGPVPTHHRYPYGATSRRSSHVTSSGALPGRSSSQRSMSRGPVVDLSSLAGDFRPYNTPFDGFERRPPPLDYQLDELDLLGSSSARRPRYASPARDPSRTSRGADLPTPGQFAAMPSSRNDQYPPGYGGYQEPFPGERRPRWTRIHPVS</sequence>
<dbReference type="RefSeq" id="XP_016763634.1">
    <property type="nucleotide sequence ID" value="XM_016901101.1"/>
</dbReference>
<dbReference type="AlphaFoldDB" id="M3CP08"/>